<evidence type="ECO:0000256" key="1">
    <source>
        <dbReference type="SAM" id="SignalP"/>
    </source>
</evidence>
<keyword evidence="1" id="KW-0732">Signal</keyword>
<comment type="caution">
    <text evidence="2">The sequence shown here is derived from an EMBL/GenBank/DDBJ whole genome shotgun (WGS) entry which is preliminary data.</text>
</comment>
<evidence type="ECO:0000313" key="3">
    <source>
        <dbReference type="Proteomes" id="UP000578819"/>
    </source>
</evidence>
<protein>
    <recommendedName>
        <fullName evidence="4">Lipoprotein</fullName>
    </recommendedName>
</protein>
<accession>A0A7W7WPM2</accession>
<dbReference type="EMBL" id="JACHJW010000001">
    <property type="protein sequence ID" value="MBB4959386.1"/>
    <property type="molecule type" value="Genomic_DNA"/>
</dbReference>
<gene>
    <name evidence="2" type="ORF">FHR38_003119</name>
</gene>
<evidence type="ECO:0000313" key="2">
    <source>
        <dbReference type="EMBL" id="MBB4959386.1"/>
    </source>
</evidence>
<name>A0A7W7WPM2_9ACTN</name>
<feature type="chain" id="PRO_5038644465" description="Lipoprotein" evidence="1">
    <location>
        <begin position="21"/>
        <end position="191"/>
    </location>
</feature>
<dbReference type="Proteomes" id="UP000578819">
    <property type="component" value="Unassembled WGS sequence"/>
</dbReference>
<dbReference type="AlphaFoldDB" id="A0A7W7WPM2"/>
<dbReference type="PROSITE" id="PS51257">
    <property type="entry name" value="PROKAR_LIPOPROTEIN"/>
    <property type="match status" value="1"/>
</dbReference>
<proteinExistence type="predicted"/>
<feature type="signal peptide" evidence="1">
    <location>
        <begin position="1"/>
        <end position="20"/>
    </location>
</feature>
<evidence type="ECO:0008006" key="4">
    <source>
        <dbReference type="Google" id="ProtNLM"/>
    </source>
</evidence>
<reference evidence="2 3" key="1">
    <citation type="submission" date="2020-08" db="EMBL/GenBank/DDBJ databases">
        <title>Sequencing the genomes of 1000 actinobacteria strains.</title>
        <authorList>
            <person name="Klenk H.-P."/>
        </authorList>
    </citation>
    <scope>NUCLEOTIDE SEQUENCE [LARGE SCALE GENOMIC DNA]</scope>
    <source>
        <strain evidence="2 3">DSM 45886</strain>
    </source>
</reference>
<organism evidence="2 3">
    <name type="scientific">Micromonospora polyrhachis</name>
    <dbReference type="NCBI Taxonomy" id="1282883"/>
    <lineage>
        <taxon>Bacteria</taxon>
        <taxon>Bacillati</taxon>
        <taxon>Actinomycetota</taxon>
        <taxon>Actinomycetes</taxon>
        <taxon>Micromonosporales</taxon>
        <taxon>Micromonosporaceae</taxon>
        <taxon>Micromonospora</taxon>
    </lineage>
</organism>
<dbReference type="RefSeq" id="WP_184535323.1">
    <property type="nucleotide sequence ID" value="NZ_JACHJW010000001.1"/>
</dbReference>
<sequence length="191" mass="19893">MRRAVVPIALALLLAGVAGCADGGAKTAPADPASPSVAASQVDPKAVTEHGVGPIRIGAQTQPLVDEGILKKEADGFCPLSWSGVGEWTGIWVLPDDSGSRIAQVYITAPAKLATIEGIRVGSPEASLTEAYGESLRRYTSTIYAESQFDFVDHESASIAFYVDPTGNVKQIMVGNAGLLEMAAEYAEPTC</sequence>
<keyword evidence="3" id="KW-1185">Reference proteome</keyword>